<evidence type="ECO:0000256" key="3">
    <source>
        <dbReference type="ARBA" id="ARBA00023239"/>
    </source>
</evidence>
<comment type="subcellular location">
    <subcellularLocation>
        <location evidence="4">Cytoplasm</location>
    </subcellularLocation>
</comment>
<evidence type="ECO:0000256" key="2">
    <source>
        <dbReference type="ARBA" id="ARBA00022688"/>
    </source>
</evidence>
<dbReference type="GO" id="GO:0008813">
    <property type="term" value="F:chorismate lyase activity"/>
    <property type="evidence" value="ECO:0007669"/>
    <property type="project" value="UniProtKB-UniRule"/>
</dbReference>
<feature type="binding site" evidence="4">
    <location>
        <position position="75"/>
    </location>
    <ligand>
        <name>substrate</name>
    </ligand>
</feature>
<evidence type="ECO:0000313" key="7">
    <source>
        <dbReference type="Proteomes" id="UP000184123"/>
    </source>
</evidence>
<evidence type="ECO:0000313" key="5">
    <source>
        <dbReference type="EMBL" id="GEN23752.1"/>
    </source>
</evidence>
<dbReference type="Pfam" id="PF04345">
    <property type="entry name" value="Chor_lyase"/>
    <property type="match status" value="1"/>
</dbReference>
<dbReference type="GO" id="GO:0005829">
    <property type="term" value="C:cytosol"/>
    <property type="evidence" value="ECO:0007669"/>
    <property type="project" value="TreeGrafter"/>
</dbReference>
<reference evidence="5 8" key="2">
    <citation type="submission" date="2019-07" db="EMBL/GenBank/DDBJ databases">
        <title>Whole genome shotgun sequence of Halomonas cupida NBRC 102219.</title>
        <authorList>
            <person name="Hosoyama A."/>
            <person name="Uohara A."/>
            <person name="Ohji S."/>
            <person name="Ichikawa N."/>
        </authorList>
    </citation>
    <scope>NUCLEOTIDE SEQUENCE [LARGE SCALE GENOMIC DNA]</scope>
    <source>
        <strain evidence="5 8">NBRC 102219</strain>
    </source>
</reference>
<dbReference type="InterPro" id="IPR007440">
    <property type="entry name" value="Chorismate--pyruvate_lyase"/>
</dbReference>
<keyword evidence="4" id="KW-0670">Pyruvate</keyword>
<name>A0A1M7GCS5_9GAMM</name>
<dbReference type="GO" id="GO:0042866">
    <property type="term" value="P:pyruvate biosynthetic process"/>
    <property type="evidence" value="ECO:0007669"/>
    <property type="project" value="UniProtKB-UniRule"/>
</dbReference>
<comment type="caution">
    <text evidence="4">Lacks conserved residue(s) required for the propagation of feature annotation.</text>
</comment>
<dbReference type="EMBL" id="FRCA01000005">
    <property type="protein sequence ID" value="SHM14083.1"/>
    <property type="molecule type" value="Genomic_DNA"/>
</dbReference>
<dbReference type="EC" id="4.1.3.40" evidence="4"/>
<protein>
    <recommendedName>
        <fullName evidence="4">Probable chorismate pyruvate-lyase</fullName>
        <shortName evidence="4">CL</shortName>
        <shortName evidence="4">CPL</shortName>
        <ecNumber evidence="4">4.1.3.40</ecNumber>
    </recommendedName>
</protein>
<dbReference type="InterPro" id="IPR028978">
    <property type="entry name" value="Chorismate_lyase_/UTRA_dom_sf"/>
</dbReference>
<feature type="binding site" evidence="4">
    <location>
        <position position="111"/>
    </location>
    <ligand>
        <name>substrate</name>
    </ligand>
</feature>
<dbReference type="PANTHER" id="PTHR38683:SF1">
    <property type="entry name" value="CHORISMATE PYRUVATE-LYASE"/>
    <property type="match status" value="1"/>
</dbReference>
<dbReference type="PANTHER" id="PTHR38683">
    <property type="entry name" value="CHORISMATE PYRUVATE-LYASE"/>
    <property type="match status" value="1"/>
</dbReference>
<comment type="similarity">
    <text evidence="4">Belongs to the UbiC family.</text>
</comment>
<sequence>MTQDPRWQPLAAARPRMSEGWWHWVASRDSLTQRLIQAAGERHFEVRLLDERSGQPYYDEAAALGLVDGRRTWLREVALCVGGQPWVVARSVAPLIPRRSAPFAGLGETSLGSWLFRQPDLQRSPIEVCQSPRPIQGETGIWQRRSVFHHGGWAVLVQEAFLPRMCEELCLAP</sequence>
<dbReference type="UniPathway" id="UPA00232"/>
<evidence type="ECO:0000313" key="6">
    <source>
        <dbReference type="EMBL" id="SHM14083.1"/>
    </source>
</evidence>
<evidence type="ECO:0000313" key="8">
    <source>
        <dbReference type="Proteomes" id="UP000321726"/>
    </source>
</evidence>
<dbReference type="GO" id="GO:0006744">
    <property type="term" value="P:ubiquinone biosynthetic process"/>
    <property type="evidence" value="ECO:0007669"/>
    <property type="project" value="UniProtKB-UniRule"/>
</dbReference>
<dbReference type="Gene3D" id="3.40.1410.10">
    <property type="entry name" value="Chorismate lyase-like"/>
    <property type="match status" value="1"/>
</dbReference>
<accession>A0A1M7GCS5</accession>
<dbReference type="Proteomes" id="UP000184123">
    <property type="component" value="Unassembled WGS sequence"/>
</dbReference>
<dbReference type="STRING" id="44933.SAMN05660971_02295"/>
<comment type="function">
    <text evidence="4">Removes the pyruvyl group from chorismate, with concomitant aromatization of the ring, to provide 4-hydroxybenzoate (4HB) for the ubiquinone pathway.</text>
</comment>
<dbReference type="Proteomes" id="UP000321726">
    <property type="component" value="Unassembled WGS sequence"/>
</dbReference>
<dbReference type="AlphaFoldDB" id="A0A1M7GCS5"/>
<evidence type="ECO:0000256" key="4">
    <source>
        <dbReference type="HAMAP-Rule" id="MF_01632"/>
    </source>
</evidence>
<keyword evidence="3 4" id="KW-0456">Lyase</keyword>
<gene>
    <name evidence="4" type="primary">ubiC</name>
    <name evidence="5" type="ORF">HCU01_17010</name>
    <name evidence="6" type="ORF">SAMN05660971_02295</name>
</gene>
<dbReference type="RefSeq" id="WP_073435324.1">
    <property type="nucleotide sequence ID" value="NZ_BJXU01000057.1"/>
</dbReference>
<keyword evidence="1 4" id="KW-0963">Cytoplasm</keyword>
<dbReference type="EMBL" id="BJXU01000057">
    <property type="protein sequence ID" value="GEN23752.1"/>
    <property type="molecule type" value="Genomic_DNA"/>
</dbReference>
<feature type="binding site" evidence="4">
    <location>
        <position position="159"/>
    </location>
    <ligand>
        <name>substrate</name>
    </ligand>
</feature>
<comment type="catalytic activity">
    <reaction evidence="4">
        <text>chorismate = 4-hydroxybenzoate + pyruvate</text>
        <dbReference type="Rhea" id="RHEA:16505"/>
        <dbReference type="ChEBI" id="CHEBI:15361"/>
        <dbReference type="ChEBI" id="CHEBI:17879"/>
        <dbReference type="ChEBI" id="CHEBI:29748"/>
        <dbReference type="EC" id="4.1.3.40"/>
    </reaction>
</comment>
<comment type="pathway">
    <text evidence="4">Cofactor biosynthesis; ubiquinone biosynthesis.</text>
</comment>
<proteinExistence type="inferred from homology"/>
<organism evidence="6 7">
    <name type="scientific">Halomonas cupida</name>
    <dbReference type="NCBI Taxonomy" id="44933"/>
    <lineage>
        <taxon>Bacteria</taxon>
        <taxon>Pseudomonadati</taxon>
        <taxon>Pseudomonadota</taxon>
        <taxon>Gammaproteobacteria</taxon>
        <taxon>Oceanospirillales</taxon>
        <taxon>Halomonadaceae</taxon>
        <taxon>Halomonas</taxon>
    </lineage>
</organism>
<keyword evidence="2 4" id="KW-0831">Ubiquinone biosynthesis</keyword>
<keyword evidence="8" id="KW-1185">Reference proteome</keyword>
<dbReference type="HAMAP" id="MF_01632">
    <property type="entry name" value="UbiC"/>
    <property type="match status" value="1"/>
</dbReference>
<evidence type="ECO:0000256" key="1">
    <source>
        <dbReference type="ARBA" id="ARBA00022490"/>
    </source>
</evidence>
<reference evidence="6 7" key="1">
    <citation type="submission" date="2016-11" db="EMBL/GenBank/DDBJ databases">
        <authorList>
            <person name="Jaros S."/>
            <person name="Januszkiewicz K."/>
            <person name="Wedrychowicz H."/>
        </authorList>
    </citation>
    <scope>NUCLEOTIDE SEQUENCE [LARGE SCALE GENOMIC DNA]</scope>
    <source>
        <strain evidence="6 7">DSM 4740</strain>
    </source>
</reference>
<dbReference type="SUPFAM" id="SSF64288">
    <property type="entry name" value="Chorismate lyase-like"/>
    <property type="match status" value="1"/>
</dbReference>